<keyword evidence="3" id="KW-1185">Reference proteome</keyword>
<organism evidence="2 3">
    <name type="scientific">Spirosoma flavum</name>
    <dbReference type="NCBI Taxonomy" id="2048557"/>
    <lineage>
        <taxon>Bacteria</taxon>
        <taxon>Pseudomonadati</taxon>
        <taxon>Bacteroidota</taxon>
        <taxon>Cytophagia</taxon>
        <taxon>Cytophagales</taxon>
        <taxon>Cytophagaceae</taxon>
        <taxon>Spirosoma</taxon>
    </lineage>
</organism>
<sequence>MGILNTVLAEKKADRKRHLAAAEVLAKQINDLEKELAPKAVPAIPAAKSTTKKMARKSVKKS</sequence>
<reference evidence="3" key="1">
    <citation type="journal article" date="2019" name="Int. J. Syst. Evol. Microbiol.">
        <title>The Global Catalogue of Microorganisms (GCM) 10K type strain sequencing project: providing services to taxonomists for standard genome sequencing and annotation.</title>
        <authorList>
            <consortium name="The Broad Institute Genomics Platform"/>
            <consortium name="The Broad Institute Genome Sequencing Center for Infectious Disease"/>
            <person name="Wu L."/>
            <person name="Ma J."/>
        </authorList>
    </citation>
    <scope>NUCLEOTIDE SEQUENCE [LARGE SCALE GENOMIC DNA]</scope>
    <source>
        <strain evidence="3">KCTC 52490</strain>
    </source>
</reference>
<name>A0ABW6APY6_9BACT</name>
<comment type="caution">
    <text evidence="2">The sequence shown here is derived from an EMBL/GenBank/DDBJ whole genome shotgun (WGS) entry which is preliminary data.</text>
</comment>
<evidence type="ECO:0000256" key="1">
    <source>
        <dbReference type="SAM" id="MobiDB-lite"/>
    </source>
</evidence>
<dbReference type="RefSeq" id="WP_381504958.1">
    <property type="nucleotide sequence ID" value="NZ_JBHUOM010000023.1"/>
</dbReference>
<accession>A0ABW6APY6</accession>
<dbReference type="Proteomes" id="UP001597512">
    <property type="component" value="Unassembled WGS sequence"/>
</dbReference>
<dbReference type="EMBL" id="JBHUOM010000023">
    <property type="protein sequence ID" value="MFD2936290.1"/>
    <property type="molecule type" value="Genomic_DNA"/>
</dbReference>
<proteinExistence type="predicted"/>
<protein>
    <submittedName>
        <fullName evidence="2">Uncharacterized protein</fullName>
    </submittedName>
</protein>
<evidence type="ECO:0000313" key="2">
    <source>
        <dbReference type="EMBL" id="MFD2936290.1"/>
    </source>
</evidence>
<evidence type="ECO:0000313" key="3">
    <source>
        <dbReference type="Proteomes" id="UP001597512"/>
    </source>
</evidence>
<gene>
    <name evidence="2" type="ORF">ACFS25_21090</name>
</gene>
<feature type="region of interest" description="Disordered" evidence="1">
    <location>
        <begin position="43"/>
        <end position="62"/>
    </location>
</feature>
<feature type="compositionally biased region" description="Basic residues" evidence="1">
    <location>
        <begin position="50"/>
        <end position="62"/>
    </location>
</feature>